<dbReference type="Proteomes" id="UP000886885">
    <property type="component" value="Chromosome 19A"/>
</dbReference>
<feature type="domain" description="DUF668" evidence="2">
    <location>
        <begin position="421"/>
        <end position="523"/>
    </location>
</feature>
<accession>A0A8X7XV78</accession>
<gene>
    <name evidence="4" type="ORF">POTOM_058446</name>
</gene>
<dbReference type="OrthoDB" id="2020544at2759"/>
<dbReference type="InterPro" id="IPR045021">
    <property type="entry name" value="PSI1/2/3"/>
</dbReference>
<comment type="caution">
    <text evidence="4">The sequence shown here is derived from an EMBL/GenBank/DDBJ whole genome shotgun (WGS) entry which is preliminary data.</text>
</comment>
<protein>
    <submittedName>
        <fullName evidence="4">Uncharacterized protein</fullName>
    </submittedName>
</protein>
<evidence type="ECO:0000313" key="5">
    <source>
        <dbReference type="Proteomes" id="UP000886885"/>
    </source>
</evidence>
<dbReference type="InterPro" id="IPR021864">
    <property type="entry name" value="DUF3475"/>
</dbReference>
<evidence type="ECO:0000313" key="4">
    <source>
        <dbReference type="EMBL" id="KAG6738824.1"/>
    </source>
</evidence>
<dbReference type="InterPro" id="IPR007700">
    <property type="entry name" value="DUF668"/>
</dbReference>
<feature type="compositionally biased region" description="Polar residues" evidence="1">
    <location>
        <begin position="696"/>
        <end position="710"/>
    </location>
</feature>
<organism evidence="4 5">
    <name type="scientific">Populus tomentosa</name>
    <name type="common">Chinese white poplar</name>
    <dbReference type="NCBI Taxonomy" id="118781"/>
    <lineage>
        <taxon>Eukaryota</taxon>
        <taxon>Viridiplantae</taxon>
        <taxon>Streptophyta</taxon>
        <taxon>Embryophyta</taxon>
        <taxon>Tracheophyta</taxon>
        <taxon>Spermatophyta</taxon>
        <taxon>Magnoliopsida</taxon>
        <taxon>eudicotyledons</taxon>
        <taxon>Gunneridae</taxon>
        <taxon>Pentapetalae</taxon>
        <taxon>rosids</taxon>
        <taxon>fabids</taxon>
        <taxon>Malpighiales</taxon>
        <taxon>Salicaceae</taxon>
        <taxon>Saliceae</taxon>
        <taxon>Populus</taxon>
    </lineage>
</organism>
<dbReference type="AlphaFoldDB" id="A0A8X7XV78"/>
<proteinExistence type="predicted"/>
<dbReference type="GO" id="GO:0045927">
    <property type="term" value="P:positive regulation of growth"/>
    <property type="evidence" value="ECO:0007669"/>
    <property type="project" value="InterPro"/>
</dbReference>
<evidence type="ECO:0000259" key="2">
    <source>
        <dbReference type="Pfam" id="PF05003"/>
    </source>
</evidence>
<sequence>MGGLCSRSSTVDNAPSGGFLQLNGHFSHGSGLVFQTRELKIDSNTNPSLVGENNVDNKQLREPFSFPEVNVVQYGMNPDDIDDGIPRLSRALSNKSRSTKSTPVAVAKNGMSWMINRKAIVEASGVVAKLPNMLPDSWSSWRGILSTEVSEVSSLLGRAGTAGLGKAYDVLDTLGSSMTNLNLSSGGFTSGVTTKGNKISILAFEVANTIVKGANLMQSLSKENIRHLKEVVLPSEGVQNLISKDMDELLRLAATDKREELKVFSGEVVRFGNRCKDPQWHNLDRYLEKLGSELTPEMQLKDEAETIMHQLMNSVQYTAELYHEMHALDRFEQDYRRKLQEDDKTNVAQRGDSLSILRAELKSQRKHVKSLTKKSLWSKILEEVMEKLVDIVHFLHLEIHEAFGSADGDRPVKSSLNHKKLGPAGLALHYANIITQIDTLDFVSVSQTSASEVFNVALIRVSRSSSVPPNTRDALYQGLPQNIKSALRSKLLSFQVKEELTVSQIKAEMEKTLHWLVPIATNTNNSQIMLSSRTNSNNNLTAYYFRMKSSFCLVPYPNFCFTSSCGVPFLIHSHPICSSKHPNCMVLVNSFKAGAKKLIMDLAGLENGRIQGEFQICLCPSLLSHVLSSYDKFFRSEVNRKPSGQTDLLRIETLHHADKEKTEIYILELVVWLHHLVSQVRAANGGLRSPVKSPIRSPNQKTIQLSQSPSSPAPMLTIEDQEMLRDVSKRKKTPGISKSQEFDTAKTRLSKHHRLSKSSSHSPMGETRKDPFPIRRPSFVPVIDFDIDRMKALDVIDRVDTIRSL</sequence>
<dbReference type="Pfam" id="PF11961">
    <property type="entry name" value="DUF3475"/>
    <property type="match status" value="1"/>
</dbReference>
<dbReference type="Pfam" id="PF05003">
    <property type="entry name" value="DUF668"/>
    <property type="match status" value="1"/>
</dbReference>
<name>A0A8X7XV78_POPTO</name>
<reference evidence="4" key="1">
    <citation type="journal article" date="2020" name="bioRxiv">
        <title>Hybrid origin of Populus tomentosa Carr. identified through genome sequencing and phylogenomic analysis.</title>
        <authorList>
            <person name="An X."/>
            <person name="Gao K."/>
            <person name="Chen Z."/>
            <person name="Li J."/>
            <person name="Yang X."/>
            <person name="Yang X."/>
            <person name="Zhou J."/>
            <person name="Guo T."/>
            <person name="Zhao T."/>
            <person name="Huang S."/>
            <person name="Miao D."/>
            <person name="Khan W.U."/>
            <person name="Rao P."/>
            <person name="Ye M."/>
            <person name="Lei B."/>
            <person name="Liao W."/>
            <person name="Wang J."/>
            <person name="Ji L."/>
            <person name="Li Y."/>
            <person name="Guo B."/>
            <person name="Mustafa N.S."/>
            <person name="Li S."/>
            <person name="Yun Q."/>
            <person name="Keller S.R."/>
            <person name="Mao J."/>
            <person name="Zhang R."/>
            <person name="Strauss S.H."/>
        </authorList>
    </citation>
    <scope>NUCLEOTIDE SEQUENCE</scope>
    <source>
        <strain evidence="4">GM15</strain>
        <tissue evidence="4">Leaf</tissue>
    </source>
</reference>
<feature type="region of interest" description="Disordered" evidence="1">
    <location>
        <begin position="688"/>
        <end position="773"/>
    </location>
</feature>
<dbReference type="PANTHER" id="PTHR31730:SF32">
    <property type="entry name" value="PROTEIN PSK SIMULATOR 1"/>
    <property type="match status" value="1"/>
</dbReference>
<dbReference type="PANTHER" id="PTHR31730">
    <property type="entry name" value="OS01G0873900 PROTEIN"/>
    <property type="match status" value="1"/>
</dbReference>
<dbReference type="EMBL" id="JAAWWB010000037">
    <property type="protein sequence ID" value="KAG6738824.1"/>
    <property type="molecule type" value="Genomic_DNA"/>
</dbReference>
<evidence type="ECO:0000259" key="3">
    <source>
        <dbReference type="Pfam" id="PF11961"/>
    </source>
</evidence>
<evidence type="ECO:0000256" key="1">
    <source>
        <dbReference type="SAM" id="MobiDB-lite"/>
    </source>
</evidence>
<keyword evidence="5" id="KW-1185">Reference proteome</keyword>
<feature type="domain" description="DUF3475" evidence="3">
    <location>
        <begin position="201"/>
        <end position="257"/>
    </location>
</feature>